<keyword evidence="1" id="KW-0472">Membrane</keyword>
<evidence type="ECO:0000313" key="4">
    <source>
        <dbReference type="Proteomes" id="UP001198983"/>
    </source>
</evidence>
<dbReference type="Proteomes" id="UP001198983">
    <property type="component" value="Chromosome"/>
</dbReference>
<keyword evidence="4" id="KW-1185">Reference proteome</keyword>
<evidence type="ECO:0000256" key="1">
    <source>
        <dbReference type="SAM" id="Phobius"/>
    </source>
</evidence>
<gene>
    <name evidence="3" type="ORF">JW646_02410</name>
</gene>
<evidence type="ECO:0000259" key="2">
    <source>
        <dbReference type="PROSITE" id="PS51677"/>
    </source>
</evidence>
<proteinExistence type="predicted"/>
<dbReference type="GO" id="GO:0005975">
    <property type="term" value="P:carbohydrate metabolic process"/>
    <property type="evidence" value="ECO:0007669"/>
    <property type="project" value="InterPro"/>
</dbReference>
<dbReference type="InterPro" id="IPR050248">
    <property type="entry name" value="Polysacc_deacetylase_ArnD"/>
</dbReference>
<dbReference type="Gene3D" id="3.20.20.370">
    <property type="entry name" value="Glycoside hydrolase/deacetylase"/>
    <property type="match status" value="1"/>
</dbReference>
<dbReference type="GO" id="GO:0016810">
    <property type="term" value="F:hydrolase activity, acting on carbon-nitrogen (but not peptide) bonds"/>
    <property type="evidence" value="ECO:0007669"/>
    <property type="project" value="InterPro"/>
</dbReference>
<dbReference type="InterPro" id="IPR002509">
    <property type="entry name" value="NODB_dom"/>
</dbReference>
<reference evidence="3 4" key="1">
    <citation type="journal article" date="2023" name="Int. J. Syst. Evol. Microbiol.">
        <title>Terrisporobacter hibernicus sp. nov., isolated from bovine faeces in Northern Ireland.</title>
        <authorList>
            <person name="Mitchell M."/>
            <person name="Nguyen S.V."/>
            <person name="Connor M."/>
            <person name="Fairley D.J."/>
            <person name="Donoghue O."/>
            <person name="Marshall H."/>
            <person name="Koolman L."/>
            <person name="McMullan G."/>
            <person name="Schaffer K.E."/>
            <person name="McGrath J.W."/>
            <person name="Fanning S."/>
        </authorList>
    </citation>
    <scope>NUCLEOTIDE SEQUENCE [LARGE SCALE GENOMIC DNA]</scope>
    <source>
        <strain evidence="3 4">MCA3</strain>
    </source>
</reference>
<dbReference type="AlphaFoldDB" id="A0AAX2ZHL8"/>
<feature type="transmembrane region" description="Helical" evidence="1">
    <location>
        <begin position="6"/>
        <end position="24"/>
    </location>
</feature>
<dbReference type="SUPFAM" id="SSF88713">
    <property type="entry name" value="Glycoside hydrolase/deacetylase"/>
    <property type="match status" value="1"/>
</dbReference>
<organism evidence="3 4">
    <name type="scientific">Terrisporobacter hibernicus</name>
    <dbReference type="NCBI Taxonomy" id="2813371"/>
    <lineage>
        <taxon>Bacteria</taxon>
        <taxon>Bacillati</taxon>
        <taxon>Bacillota</taxon>
        <taxon>Clostridia</taxon>
        <taxon>Peptostreptococcales</taxon>
        <taxon>Peptostreptococcaceae</taxon>
        <taxon>Terrisporobacter</taxon>
    </lineage>
</organism>
<dbReference type="PANTHER" id="PTHR10587">
    <property type="entry name" value="GLYCOSYL TRANSFERASE-RELATED"/>
    <property type="match status" value="1"/>
</dbReference>
<dbReference type="CDD" id="cd10959">
    <property type="entry name" value="CE4_NodB_like_3"/>
    <property type="match status" value="1"/>
</dbReference>
<sequence>MLLKIIIALVIILLCYSIVPTYLYKLQYKLTKKNNSNDKVLYLTFDDGPDEKYTPCLLDLLKKHNIKATFFMVATFAKENPIIVNRMKEEGHCIGLHSYEHKNALYQSKSYTSYDFEESVKAMEQLGVNVKFYRPPWGHCNIFTNHEAKKNNLIKVLWDVMAQDWEKNTTSQVICDKLLRRSKNGSIICLHDGRGKDEAPSRTIKALEKAIPVWEKKGYKFLTMEDYYE</sequence>
<dbReference type="EMBL" id="CP081135">
    <property type="protein sequence ID" value="UEL48326.1"/>
    <property type="molecule type" value="Genomic_DNA"/>
</dbReference>
<dbReference type="RefSeq" id="WP_148557785.1">
    <property type="nucleotide sequence ID" value="NZ_CP081135.1"/>
</dbReference>
<keyword evidence="1" id="KW-1133">Transmembrane helix</keyword>
<dbReference type="InterPro" id="IPR011330">
    <property type="entry name" value="Glyco_hydro/deAcase_b/a-brl"/>
</dbReference>
<protein>
    <submittedName>
        <fullName evidence="3">Polysaccharide deacetylase family protein</fullName>
    </submittedName>
</protein>
<evidence type="ECO:0000313" key="3">
    <source>
        <dbReference type="EMBL" id="UEL48326.1"/>
    </source>
</evidence>
<dbReference type="Pfam" id="PF01522">
    <property type="entry name" value="Polysacc_deac_1"/>
    <property type="match status" value="1"/>
</dbReference>
<keyword evidence="1" id="KW-0812">Transmembrane</keyword>
<dbReference type="KEGG" id="tem:JW646_02410"/>
<accession>A0AAX2ZHL8</accession>
<dbReference type="PROSITE" id="PS51677">
    <property type="entry name" value="NODB"/>
    <property type="match status" value="1"/>
</dbReference>
<feature type="domain" description="NodB homology" evidence="2">
    <location>
        <begin position="39"/>
        <end position="222"/>
    </location>
</feature>
<name>A0AAX2ZHL8_9FIRM</name>